<protein>
    <submittedName>
        <fullName evidence="1">Uncharacterized protein</fullName>
    </submittedName>
</protein>
<dbReference type="Proteomes" id="UP000838821">
    <property type="component" value="Unassembled WGS sequence"/>
</dbReference>
<evidence type="ECO:0000313" key="2">
    <source>
        <dbReference type="Proteomes" id="UP000838821"/>
    </source>
</evidence>
<keyword evidence="2" id="KW-1185">Reference proteome</keyword>
<organism evidence="1 2">
    <name type="scientific">Paenibacillus allorhizoplanae</name>
    <dbReference type="NCBI Taxonomy" id="2905648"/>
    <lineage>
        <taxon>Bacteria</taxon>
        <taxon>Bacillati</taxon>
        <taxon>Bacillota</taxon>
        <taxon>Bacilli</taxon>
        <taxon>Bacillales</taxon>
        <taxon>Paenibacillaceae</taxon>
        <taxon>Paenibacillus</taxon>
    </lineage>
</organism>
<comment type="caution">
    <text evidence="1">The sequence shown here is derived from an EMBL/GenBank/DDBJ whole genome shotgun (WGS) entry which is preliminary data.</text>
</comment>
<name>A0ABM9CQM3_9BACL</name>
<accession>A0ABM9CQM3</accession>
<dbReference type="EMBL" id="CAKMMW010000020">
    <property type="protein sequence ID" value="CAH1221509.1"/>
    <property type="molecule type" value="Genomic_DNA"/>
</dbReference>
<reference evidence="1" key="1">
    <citation type="submission" date="2022-01" db="EMBL/GenBank/DDBJ databases">
        <authorList>
            <person name="Criscuolo A."/>
        </authorList>
    </citation>
    <scope>NUCLEOTIDE SEQUENCE</scope>
    <source>
        <strain evidence="1">CIP111891</strain>
    </source>
</reference>
<proteinExistence type="predicted"/>
<gene>
    <name evidence="1" type="ORF">PAECIP111891_05209</name>
</gene>
<evidence type="ECO:0000313" key="1">
    <source>
        <dbReference type="EMBL" id="CAH1221509.1"/>
    </source>
</evidence>
<sequence>MVPVTVMKLPIFTTAANQDPFLILDFYVVLITPFNY</sequence>